<keyword evidence="2" id="KW-0677">Repeat</keyword>
<dbReference type="PANTHER" id="PTHR11364">
    <property type="entry name" value="THIOSULFATE SULFERTANSFERASE"/>
    <property type="match status" value="1"/>
</dbReference>
<dbReference type="PROSITE" id="PS50206">
    <property type="entry name" value="RHODANESE_3"/>
    <property type="match status" value="2"/>
</dbReference>
<organism evidence="4 5">
    <name type="scientific">Micavibrio aeruginosavorus</name>
    <dbReference type="NCBI Taxonomy" id="349221"/>
    <lineage>
        <taxon>Bacteria</taxon>
        <taxon>Pseudomonadati</taxon>
        <taxon>Bdellovibrionota</taxon>
        <taxon>Bdellovibrionia</taxon>
        <taxon>Bdellovibrionales</taxon>
        <taxon>Pseudobdellovibrionaceae</taxon>
        <taxon>Micavibrio</taxon>
    </lineage>
</organism>
<evidence type="ECO:0000313" key="5">
    <source>
        <dbReference type="Proteomes" id="UP000249557"/>
    </source>
</evidence>
<dbReference type="Proteomes" id="UP000249557">
    <property type="component" value="Unassembled WGS sequence"/>
</dbReference>
<dbReference type="InterPro" id="IPR001763">
    <property type="entry name" value="Rhodanese-like_dom"/>
</dbReference>
<reference evidence="4 5" key="1">
    <citation type="submission" date="2017-08" db="EMBL/GenBank/DDBJ databases">
        <title>Infants hospitalized years apart are colonized by the same room-sourced microbial strains.</title>
        <authorList>
            <person name="Brooks B."/>
            <person name="Olm M.R."/>
            <person name="Firek B.A."/>
            <person name="Baker R."/>
            <person name="Thomas B.C."/>
            <person name="Morowitz M.J."/>
            <person name="Banfield J.F."/>
        </authorList>
    </citation>
    <scope>NUCLEOTIDE SEQUENCE [LARGE SCALE GENOMIC DNA]</scope>
    <source>
        <strain evidence="4">S2_018_000_R2_104</strain>
    </source>
</reference>
<proteinExistence type="predicted"/>
<dbReference type="PANTHER" id="PTHR11364:SF27">
    <property type="entry name" value="SULFURTRANSFERASE"/>
    <property type="match status" value="1"/>
</dbReference>
<dbReference type="Gene3D" id="3.40.250.10">
    <property type="entry name" value="Rhodanese-like domain"/>
    <property type="match status" value="2"/>
</dbReference>
<sequence>MDRFSYNGMISAEDLYYLLGANKNIRVLDASYSVAGGMQSPFDAFLGKRIPEAQFFDIDAIADREAALPHTVPDADFFAACVASLGVSNKDHVVIYDQSGAYMASSRAWWMFRLFGHENVYVLEGGLESWTRRGFRTVSGACDSPEPGHFEARLRSELIVSKTDLINNLETGAVTVIDARPAGRFDGLLPEPRTGMRAGHIPGSVNLPFGNLMDRDTRHLLDPQTLEATFSAMEIAEDAKIAVSCGSGVTACTVALALFKARGQDSAIYDGSWSEWGHESSGTPVELSA</sequence>
<dbReference type="CDD" id="cd01449">
    <property type="entry name" value="TST_Repeat_2"/>
    <property type="match status" value="1"/>
</dbReference>
<evidence type="ECO:0000256" key="2">
    <source>
        <dbReference type="ARBA" id="ARBA00022737"/>
    </source>
</evidence>
<gene>
    <name evidence="4" type="primary">sseA</name>
    <name evidence="4" type="ORF">DI626_09440</name>
</gene>
<keyword evidence="1 4" id="KW-0808">Transferase</keyword>
<keyword evidence="4" id="KW-0670">Pyruvate</keyword>
<name>A0A2W5BIZ8_9BACT</name>
<dbReference type="InterPro" id="IPR045078">
    <property type="entry name" value="TST/MPST-like"/>
</dbReference>
<feature type="domain" description="Rhodanese" evidence="3">
    <location>
        <begin position="170"/>
        <end position="281"/>
    </location>
</feature>
<dbReference type="GO" id="GO:0016784">
    <property type="term" value="F:3-mercaptopyruvate sulfurtransferase activity"/>
    <property type="evidence" value="ECO:0007669"/>
    <property type="project" value="UniProtKB-EC"/>
</dbReference>
<dbReference type="Pfam" id="PF00581">
    <property type="entry name" value="Rhodanese"/>
    <property type="match status" value="2"/>
</dbReference>
<dbReference type="EMBL" id="QFNK01000227">
    <property type="protein sequence ID" value="PZO83035.1"/>
    <property type="molecule type" value="Genomic_DNA"/>
</dbReference>
<feature type="domain" description="Rhodanese" evidence="3">
    <location>
        <begin position="21"/>
        <end position="139"/>
    </location>
</feature>
<dbReference type="FunFam" id="3.40.250.10:FF:000001">
    <property type="entry name" value="Sulfurtransferase"/>
    <property type="match status" value="1"/>
</dbReference>
<dbReference type="EC" id="2.8.1.2" evidence="4"/>
<dbReference type="AlphaFoldDB" id="A0A2W5BIZ8"/>
<evidence type="ECO:0000256" key="1">
    <source>
        <dbReference type="ARBA" id="ARBA00022679"/>
    </source>
</evidence>
<dbReference type="SMART" id="SM00450">
    <property type="entry name" value="RHOD"/>
    <property type="match status" value="2"/>
</dbReference>
<accession>A0A2W5BIZ8</accession>
<dbReference type="InterPro" id="IPR036873">
    <property type="entry name" value="Rhodanese-like_dom_sf"/>
</dbReference>
<dbReference type="SUPFAM" id="SSF52821">
    <property type="entry name" value="Rhodanese/Cell cycle control phosphatase"/>
    <property type="match status" value="2"/>
</dbReference>
<comment type="caution">
    <text evidence="4">The sequence shown here is derived from an EMBL/GenBank/DDBJ whole genome shotgun (WGS) entry which is preliminary data.</text>
</comment>
<dbReference type="GO" id="GO:0004792">
    <property type="term" value="F:thiosulfate-cyanide sulfurtransferase activity"/>
    <property type="evidence" value="ECO:0007669"/>
    <property type="project" value="TreeGrafter"/>
</dbReference>
<protein>
    <submittedName>
        <fullName evidence="4">3-mercaptopyruvate sulfurtransferase</fullName>
        <ecNumber evidence="4">2.8.1.2</ecNumber>
    </submittedName>
</protein>
<evidence type="ECO:0000313" key="4">
    <source>
        <dbReference type="EMBL" id="PZO83035.1"/>
    </source>
</evidence>
<dbReference type="CDD" id="cd01448">
    <property type="entry name" value="TST_Repeat_1"/>
    <property type="match status" value="1"/>
</dbReference>
<evidence type="ECO:0000259" key="3">
    <source>
        <dbReference type="PROSITE" id="PS50206"/>
    </source>
</evidence>